<dbReference type="CDD" id="cd22786">
    <property type="entry name" value="DPBB_YuiC-like"/>
    <property type="match status" value="1"/>
</dbReference>
<reference evidence="3 4" key="1">
    <citation type="journal article" date="2018" name="J. Microbiol.">
        <title>Bacillus spongiae sp. nov., isolated from sponge of Jeju Island.</title>
        <authorList>
            <person name="Lee G.E."/>
            <person name="Im W.T."/>
            <person name="Park J.S."/>
        </authorList>
    </citation>
    <scope>NUCLEOTIDE SEQUENCE [LARGE SCALE GENOMIC DNA]</scope>
    <source>
        <strain evidence="3 4">135PIL107-10</strain>
    </source>
</reference>
<name>A0ABU8HEL6_9BACI</name>
<comment type="caution">
    <text evidence="3">The sequence shown here is derived from an EMBL/GenBank/DDBJ whole genome shotgun (WGS) entry which is preliminary data.</text>
</comment>
<accession>A0ABU8HEL6</accession>
<evidence type="ECO:0000313" key="4">
    <source>
        <dbReference type="Proteomes" id="UP001312865"/>
    </source>
</evidence>
<dbReference type="Proteomes" id="UP001312865">
    <property type="component" value="Unassembled WGS sequence"/>
</dbReference>
<dbReference type="PANTHER" id="PTHR39160:SF4">
    <property type="entry name" value="RESUSCITATION-PROMOTING FACTOR RPFB"/>
    <property type="match status" value="1"/>
</dbReference>
<dbReference type="EMBL" id="JBBAXC010000009">
    <property type="protein sequence ID" value="MEI5907818.1"/>
    <property type="molecule type" value="Genomic_DNA"/>
</dbReference>
<evidence type="ECO:0000313" key="3">
    <source>
        <dbReference type="EMBL" id="MEI5907818.1"/>
    </source>
</evidence>
<dbReference type="SUPFAM" id="SSF50685">
    <property type="entry name" value="Barwin-like endoglucanases"/>
    <property type="match status" value="1"/>
</dbReference>
<dbReference type="Gene3D" id="2.40.40.10">
    <property type="entry name" value="RlpA-like domain"/>
    <property type="match status" value="1"/>
</dbReference>
<sequence>MFMKSIFIWTKRIFMIVIVMLALITTYETLSGIKASTMLEEFFSRMDETREVPMVLKKLKTSDDSRKKHEQVNGHLRLEDKNWSQYPTKTVVATGYTAGIESTGKNEGHPLYGITFSGVRVKRDLYSTIAADLSVFPIGTILFIPEYGYGVVADKGSAIKGDRLDLYYDTVEEVYDEWGKKEVGVYIVSMGDGTLTEEHLVMLNETEDLQSFRPQYNKTLRE</sequence>
<proteinExistence type="predicted"/>
<protein>
    <submittedName>
        <fullName evidence="3">3D domain-containing protein</fullName>
    </submittedName>
</protein>
<gene>
    <name evidence="3" type="ORF">WAK64_12215</name>
</gene>
<dbReference type="PANTHER" id="PTHR39160">
    <property type="entry name" value="CELL WALL-BINDING PROTEIN YOCH"/>
    <property type="match status" value="1"/>
</dbReference>
<dbReference type="Pfam" id="PF06725">
    <property type="entry name" value="3D"/>
    <property type="match status" value="1"/>
</dbReference>
<dbReference type="InterPro" id="IPR010611">
    <property type="entry name" value="3D_dom"/>
</dbReference>
<keyword evidence="4" id="KW-1185">Reference proteome</keyword>
<dbReference type="InterPro" id="IPR051933">
    <property type="entry name" value="Resuscitation_pf_RpfB"/>
</dbReference>
<organism evidence="3 4">
    <name type="scientific">Bacillus spongiae</name>
    <dbReference type="NCBI Taxonomy" id="2683610"/>
    <lineage>
        <taxon>Bacteria</taxon>
        <taxon>Bacillati</taxon>
        <taxon>Bacillota</taxon>
        <taxon>Bacilli</taxon>
        <taxon>Bacillales</taxon>
        <taxon>Bacillaceae</taxon>
        <taxon>Bacillus</taxon>
    </lineage>
</organism>
<feature type="domain" description="3D" evidence="2">
    <location>
        <begin position="127"/>
        <end position="188"/>
    </location>
</feature>
<evidence type="ECO:0000256" key="1">
    <source>
        <dbReference type="ARBA" id="ARBA00022729"/>
    </source>
</evidence>
<keyword evidence="1" id="KW-0732">Signal</keyword>
<evidence type="ECO:0000259" key="2">
    <source>
        <dbReference type="Pfam" id="PF06725"/>
    </source>
</evidence>
<dbReference type="InterPro" id="IPR036908">
    <property type="entry name" value="RlpA-like_sf"/>
</dbReference>